<evidence type="ECO:0000313" key="1">
    <source>
        <dbReference type="EMBL" id="CAD5212166.1"/>
    </source>
</evidence>
<evidence type="ECO:0000313" key="5">
    <source>
        <dbReference type="WBParaSite" id="BXY_0696300.1"/>
    </source>
</evidence>
<organism evidence="3 5">
    <name type="scientific">Bursaphelenchus xylophilus</name>
    <name type="common">Pinewood nematode worm</name>
    <name type="synonym">Aphelenchoides xylophilus</name>
    <dbReference type="NCBI Taxonomy" id="6326"/>
    <lineage>
        <taxon>Eukaryota</taxon>
        <taxon>Metazoa</taxon>
        <taxon>Ecdysozoa</taxon>
        <taxon>Nematoda</taxon>
        <taxon>Chromadorea</taxon>
        <taxon>Rhabditida</taxon>
        <taxon>Tylenchina</taxon>
        <taxon>Tylenchomorpha</taxon>
        <taxon>Aphelenchoidea</taxon>
        <taxon>Aphelenchoididae</taxon>
        <taxon>Bursaphelenchus</taxon>
    </lineage>
</organism>
<protein>
    <submittedName>
        <fullName evidence="1">(pine wood nematode) hypothetical protein</fullName>
    </submittedName>
</protein>
<dbReference type="EMBL" id="CAJFDI010000001">
    <property type="protein sequence ID" value="CAD5212166.1"/>
    <property type="molecule type" value="Genomic_DNA"/>
</dbReference>
<dbReference type="WBParaSite" id="BXY_0696300.1">
    <property type="protein sequence ID" value="BXY_0696300.1"/>
    <property type="gene ID" value="BXY_0696300"/>
</dbReference>
<name>A0A1I7S1T5_BURXY</name>
<keyword evidence="4" id="KW-1185">Reference proteome</keyword>
<sequence>MIAPLEVGFYTEIIGFLQCIKLEDSFQGTKPNGFEIITHDHVPHVGLVNIIEYRYNSFSKNVTRRLLDLVDKDGPAYHSYRVLLNQVGEEVKVGVTGLNGGLLVCAIFNKQEKNCWNRLTVFSELLGSSMAIIGCTVKESRMNVLYSPTGDNATSYYPETKDNFYCNIGLGRHKWDASPCQPVEYKLTSSGRLLLSLNYLIARFETPNCNRPTQLSPQFLDNTYVEFICNKTTEPTVSKSSHSNSPAIFILTSICGLLIGRVLGN</sequence>
<evidence type="ECO:0000313" key="3">
    <source>
        <dbReference type="Proteomes" id="UP000095284"/>
    </source>
</evidence>
<dbReference type="EMBL" id="CAJFCV020000001">
    <property type="protein sequence ID" value="CAG9089929.1"/>
    <property type="molecule type" value="Genomic_DNA"/>
</dbReference>
<reference evidence="2" key="2">
    <citation type="submission" date="2020-08" db="EMBL/GenBank/DDBJ databases">
        <authorList>
            <person name="Kikuchi T."/>
        </authorList>
    </citation>
    <scope>NUCLEOTIDE SEQUENCE</scope>
    <source>
        <strain evidence="1">Ka4C1</strain>
    </source>
</reference>
<dbReference type="AlphaFoldDB" id="A0A1I7S1T5"/>
<evidence type="ECO:0000313" key="4">
    <source>
        <dbReference type="Proteomes" id="UP000659654"/>
    </source>
</evidence>
<proteinExistence type="predicted"/>
<dbReference type="Proteomes" id="UP000582659">
    <property type="component" value="Unassembled WGS sequence"/>
</dbReference>
<dbReference type="Proteomes" id="UP000659654">
    <property type="component" value="Unassembled WGS sequence"/>
</dbReference>
<gene>
    <name evidence="1" type="ORF">BXYJ_LOCUS2784</name>
</gene>
<dbReference type="Proteomes" id="UP000095284">
    <property type="component" value="Unplaced"/>
</dbReference>
<reference evidence="5" key="1">
    <citation type="submission" date="2016-11" db="UniProtKB">
        <authorList>
            <consortium name="WormBaseParasite"/>
        </authorList>
    </citation>
    <scope>IDENTIFICATION</scope>
</reference>
<accession>A0A1I7S1T5</accession>
<evidence type="ECO:0000313" key="2">
    <source>
        <dbReference type="EMBL" id="CAG9089929.1"/>
    </source>
</evidence>